<dbReference type="RefSeq" id="WP_190559637.1">
    <property type="nucleotide sequence ID" value="NZ_JACJQU010000004.1"/>
</dbReference>
<gene>
    <name evidence="1" type="ORF">H6G06_10195</name>
</gene>
<protein>
    <submittedName>
        <fullName evidence="1">Uncharacterized protein</fullName>
    </submittedName>
</protein>
<evidence type="ECO:0000313" key="1">
    <source>
        <dbReference type="EMBL" id="MBD2293855.1"/>
    </source>
</evidence>
<proteinExistence type="predicted"/>
<name>A0A927A1T9_9NOST</name>
<reference evidence="2" key="1">
    <citation type="journal article" date="2020" name="ISME J.">
        <title>Comparative genomics reveals insights into cyanobacterial evolution and habitat adaptation.</title>
        <authorList>
            <person name="Chen M.Y."/>
            <person name="Teng W.K."/>
            <person name="Zhao L."/>
            <person name="Hu C.X."/>
            <person name="Zhou Y.K."/>
            <person name="Han B.P."/>
            <person name="Song L.R."/>
            <person name="Shu W.S."/>
        </authorList>
    </citation>
    <scope>NUCLEOTIDE SEQUENCE [LARGE SCALE GENOMIC DNA]</scope>
    <source>
        <strain evidence="2">FACHB-251</strain>
    </source>
</reference>
<organism evidence="1 2">
    <name type="scientific">Anabaena sphaerica FACHB-251</name>
    <dbReference type="NCBI Taxonomy" id="2692883"/>
    <lineage>
        <taxon>Bacteria</taxon>
        <taxon>Bacillati</taxon>
        <taxon>Cyanobacteriota</taxon>
        <taxon>Cyanophyceae</taxon>
        <taxon>Nostocales</taxon>
        <taxon>Nostocaceae</taxon>
        <taxon>Anabaena</taxon>
    </lineage>
</organism>
<dbReference type="AlphaFoldDB" id="A0A927A1T9"/>
<dbReference type="EMBL" id="JACJQU010000004">
    <property type="protein sequence ID" value="MBD2293855.1"/>
    <property type="molecule type" value="Genomic_DNA"/>
</dbReference>
<comment type="caution">
    <text evidence="1">The sequence shown here is derived from an EMBL/GenBank/DDBJ whole genome shotgun (WGS) entry which is preliminary data.</text>
</comment>
<accession>A0A927A1T9</accession>
<dbReference type="Proteomes" id="UP000662185">
    <property type="component" value="Unassembled WGS sequence"/>
</dbReference>
<sequence length="79" mass="9324">MGVEGKWISKNWRETKQYSQQVLLDCVVEDSESAKQKSKQWQPGSAQAQFGIKDAQKNFLFRKILWGSFNHHSWWGCQY</sequence>
<evidence type="ECO:0000313" key="2">
    <source>
        <dbReference type="Proteomes" id="UP000662185"/>
    </source>
</evidence>
<keyword evidence="2" id="KW-1185">Reference proteome</keyword>